<comment type="similarity">
    <text evidence="2">Belongs to the LppX/LprAFG lipoprotein family.</text>
</comment>
<feature type="signal peptide" evidence="4">
    <location>
        <begin position="1"/>
        <end position="21"/>
    </location>
</feature>
<evidence type="ECO:0000313" key="6">
    <source>
        <dbReference type="Proteomes" id="UP000249324"/>
    </source>
</evidence>
<protein>
    <submittedName>
        <fullName evidence="5">LppX_LprAFG lipoprotein</fullName>
    </submittedName>
</protein>
<comment type="caution">
    <text evidence="5">The sequence shown here is derived from an EMBL/GenBank/DDBJ whole genome shotgun (WGS) entry which is preliminary data.</text>
</comment>
<evidence type="ECO:0000256" key="1">
    <source>
        <dbReference type="ARBA" id="ARBA00004196"/>
    </source>
</evidence>
<gene>
    <name evidence="5" type="ORF">DIU77_014465</name>
</gene>
<evidence type="ECO:0000256" key="3">
    <source>
        <dbReference type="ARBA" id="ARBA00022475"/>
    </source>
</evidence>
<dbReference type="SUPFAM" id="SSF89392">
    <property type="entry name" value="Prokaryotic lipoproteins and lipoprotein localization factors"/>
    <property type="match status" value="1"/>
</dbReference>
<dbReference type="EMBL" id="QGUI02000214">
    <property type="protein sequence ID" value="MFO7193441.1"/>
    <property type="molecule type" value="Genomic_DNA"/>
</dbReference>
<proteinExistence type="inferred from homology"/>
<dbReference type="Pfam" id="PF07161">
    <property type="entry name" value="LppX_LprAFG"/>
    <property type="match status" value="1"/>
</dbReference>
<organism evidence="5 6">
    <name type="scientific">Thermocrispum agreste</name>
    <dbReference type="NCBI Taxonomy" id="37925"/>
    <lineage>
        <taxon>Bacteria</taxon>
        <taxon>Bacillati</taxon>
        <taxon>Actinomycetota</taxon>
        <taxon>Actinomycetes</taxon>
        <taxon>Pseudonocardiales</taxon>
        <taxon>Pseudonocardiaceae</taxon>
        <taxon>Thermocrispum</taxon>
    </lineage>
</organism>
<evidence type="ECO:0000256" key="2">
    <source>
        <dbReference type="ARBA" id="ARBA00009194"/>
    </source>
</evidence>
<keyword evidence="3" id="KW-1003">Cell membrane</keyword>
<dbReference type="Proteomes" id="UP000249324">
    <property type="component" value="Unassembled WGS sequence"/>
</dbReference>
<keyword evidence="5" id="KW-0449">Lipoprotein</keyword>
<accession>A0ABD6FHG0</accession>
<feature type="chain" id="PRO_5044753472" evidence="4">
    <location>
        <begin position="22"/>
        <end position="187"/>
    </location>
</feature>
<dbReference type="InterPro" id="IPR009830">
    <property type="entry name" value="LppX/LprAFG"/>
</dbReference>
<name>A0ABD6FHG0_9PSEU</name>
<reference evidence="5 6" key="1">
    <citation type="journal article" date="2021" name="BMC Genomics">
        <title>Genome-resolved metagenome and metatranscriptome analyses of thermophilic composting reveal key bacterial players and their metabolic interactions.</title>
        <authorList>
            <person name="Braga L.P.P."/>
            <person name="Pereira R.V."/>
            <person name="Martins L.F."/>
            <person name="Moura L.M.S."/>
            <person name="Sanchez F.B."/>
            <person name="Patane J.S.L."/>
            <person name="da Silva A.M."/>
            <person name="Setubal J.C."/>
        </authorList>
    </citation>
    <scope>NUCLEOTIDE SEQUENCE [LARGE SCALE GENOMIC DNA]</scope>
    <source>
        <strain evidence="5">ZC4RG45</strain>
    </source>
</reference>
<evidence type="ECO:0000256" key="4">
    <source>
        <dbReference type="SAM" id="SignalP"/>
    </source>
</evidence>
<evidence type="ECO:0000313" key="5">
    <source>
        <dbReference type="EMBL" id="MFO7193441.1"/>
    </source>
</evidence>
<sequence length="187" mass="19425">MLRLRRLALVMLAAVALVAAACTGDDEPAPSGSLPEAKGLLDDAAKAAAEITSTHFVVRTSGNVPGVAFENIDGDLSLQDKRVAAKGTATMTLMGNRVEAKFVLAGGTLYLDPGSGQYQEIPEAQAKLVYDFSAVLDPQRGVAKLIGELADAKTVKQEKVGEVRAYKIDGTATKESIAGLVPQAAAD</sequence>
<dbReference type="Gene3D" id="2.50.20.20">
    <property type="match status" value="1"/>
</dbReference>
<keyword evidence="3" id="KW-0472">Membrane</keyword>
<keyword evidence="4" id="KW-0732">Signal</keyword>
<dbReference type="InterPro" id="IPR029046">
    <property type="entry name" value="LolA/LolB/LppX"/>
</dbReference>
<dbReference type="AlphaFoldDB" id="A0ABD6FHG0"/>
<feature type="non-terminal residue" evidence="5">
    <location>
        <position position="187"/>
    </location>
</feature>
<dbReference type="CDD" id="cd16334">
    <property type="entry name" value="LppX-like"/>
    <property type="match status" value="1"/>
</dbReference>
<dbReference type="GO" id="GO:0030313">
    <property type="term" value="C:cell envelope"/>
    <property type="evidence" value="ECO:0007669"/>
    <property type="project" value="UniProtKB-SubCell"/>
</dbReference>
<comment type="subcellular location">
    <subcellularLocation>
        <location evidence="1">Cell envelope</location>
    </subcellularLocation>
</comment>
<dbReference type="PROSITE" id="PS51257">
    <property type="entry name" value="PROKAR_LIPOPROTEIN"/>
    <property type="match status" value="1"/>
</dbReference>